<keyword evidence="10" id="KW-0902">Two-component regulatory system</keyword>
<keyword evidence="9 12" id="KW-1133">Transmembrane helix</keyword>
<dbReference type="InterPro" id="IPR003594">
    <property type="entry name" value="HATPase_dom"/>
</dbReference>
<dbReference type="EMBL" id="AP006840">
    <property type="protein sequence ID" value="BAD40991.1"/>
    <property type="molecule type" value="Genomic_DNA"/>
</dbReference>
<dbReference type="PANTHER" id="PTHR43711">
    <property type="entry name" value="TWO-COMPONENT HISTIDINE KINASE"/>
    <property type="match status" value="1"/>
</dbReference>
<sequence length="506" mass="53339">MRRPGQWPLAVQLALAFALVTVLALGGSGALLLYQTTARLLEEREASVMAWGQAAAGLAAEYWADPQEGLTLAFYRFHQQSGMRPVAVDGQGVVVADITSETELLGQRLTHPEVRDALAGRATAGTRRLPGGEWVMYAGVPVVVGERLVGAVLVAADITSVREARDDLLRQLAWVAGAMALLAVGAGVMLARYLTRPLVRLREAVSCLARGRLETRVVPGGSSELLDLGRGFNRMAEELGRLDQQRRAFVADASHELRTPIAAIRALAEPLLSDRPVDPAIYKEHLQDIVHECDRAGRLVNALLELARLDMRAGARRAAGDPVELRRLVAEVVHALEPLAAERGVRLELQPGLPVTAPADPQLLEAVVGNLVENGIKYTPRGGSVQVAVGIGPAEPAPGPGGSEPDSGGWHGTVSGGDAGEATRGGAQPGQVAWVTVADSGIGIPPEHLPHIFDRFYRVDKARSRATGGAGLGLAIAAEAAARLGGRIHVASKVGEGSRFTLTLPV</sequence>
<dbReference type="InterPro" id="IPR003660">
    <property type="entry name" value="HAMP_dom"/>
</dbReference>
<dbReference type="SMART" id="SM00387">
    <property type="entry name" value="HATPase_c"/>
    <property type="match status" value="1"/>
</dbReference>
<evidence type="ECO:0000256" key="10">
    <source>
        <dbReference type="ARBA" id="ARBA00023012"/>
    </source>
</evidence>
<evidence type="ECO:0000313" key="16">
    <source>
        <dbReference type="Proteomes" id="UP000000417"/>
    </source>
</evidence>
<feature type="compositionally biased region" description="Gly residues" evidence="11">
    <location>
        <begin position="409"/>
        <end position="419"/>
    </location>
</feature>
<dbReference type="InterPro" id="IPR004358">
    <property type="entry name" value="Sig_transdc_His_kin-like_C"/>
</dbReference>
<dbReference type="Gene3D" id="3.30.565.10">
    <property type="entry name" value="Histidine kinase-like ATPase, C-terminal domain"/>
    <property type="match status" value="1"/>
</dbReference>
<dbReference type="eggNOG" id="COG5002">
    <property type="taxonomic scope" value="Bacteria"/>
</dbReference>
<dbReference type="InterPro" id="IPR029151">
    <property type="entry name" value="Sensor-like_sf"/>
</dbReference>
<evidence type="ECO:0000256" key="7">
    <source>
        <dbReference type="ARBA" id="ARBA00022692"/>
    </source>
</evidence>
<dbReference type="CDD" id="cd00082">
    <property type="entry name" value="HisKA"/>
    <property type="match status" value="1"/>
</dbReference>
<keyword evidence="6" id="KW-0808">Transferase</keyword>
<dbReference type="RefSeq" id="WP_011196133.1">
    <property type="nucleotide sequence ID" value="NC_006177.1"/>
</dbReference>
<evidence type="ECO:0000256" key="11">
    <source>
        <dbReference type="SAM" id="MobiDB-lite"/>
    </source>
</evidence>
<gene>
    <name evidence="15" type="ordered locus">STH2006</name>
</gene>
<feature type="transmembrane region" description="Helical" evidence="12">
    <location>
        <begin position="12"/>
        <end position="34"/>
    </location>
</feature>
<dbReference type="Pfam" id="PF00672">
    <property type="entry name" value="HAMP"/>
    <property type="match status" value="1"/>
</dbReference>
<dbReference type="FunFam" id="1.10.287.130:FF:000001">
    <property type="entry name" value="Two-component sensor histidine kinase"/>
    <property type="match status" value="1"/>
</dbReference>
<evidence type="ECO:0000256" key="6">
    <source>
        <dbReference type="ARBA" id="ARBA00022679"/>
    </source>
</evidence>
<evidence type="ECO:0000256" key="12">
    <source>
        <dbReference type="SAM" id="Phobius"/>
    </source>
</evidence>
<evidence type="ECO:0000313" key="15">
    <source>
        <dbReference type="EMBL" id="BAD40991.1"/>
    </source>
</evidence>
<name>Q67MV2_SYMTH</name>
<protein>
    <recommendedName>
        <fullName evidence="3">histidine kinase</fullName>
        <ecNumber evidence="3">2.7.13.3</ecNumber>
    </recommendedName>
</protein>
<dbReference type="OrthoDB" id="9813151at2"/>
<feature type="domain" description="HAMP" evidence="14">
    <location>
        <begin position="192"/>
        <end position="244"/>
    </location>
</feature>
<proteinExistence type="predicted"/>
<comment type="subcellular location">
    <subcellularLocation>
        <location evidence="2">Cell membrane</location>
        <topology evidence="2">Multi-pass membrane protein</topology>
    </subcellularLocation>
</comment>
<dbReference type="SMART" id="SM00304">
    <property type="entry name" value="HAMP"/>
    <property type="match status" value="1"/>
</dbReference>
<evidence type="ECO:0000256" key="1">
    <source>
        <dbReference type="ARBA" id="ARBA00000085"/>
    </source>
</evidence>
<keyword evidence="16" id="KW-1185">Reference proteome</keyword>
<dbReference type="SUPFAM" id="SSF47384">
    <property type="entry name" value="Homodimeric domain of signal transducing histidine kinase"/>
    <property type="match status" value="1"/>
</dbReference>
<dbReference type="Proteomes" id="UP000000417">
    <property type="component" value="Chromosome"/>
</dbReference>
<evidence type="ECO:0000256" key="3">
    <source>
        <dbReference type="ARBA" id="ARBA00012438"/>
    </source>
</evidence>
<evidence type="ECO:0000259" key="13">
    <source>
        <dbReference type="PROSITE" id="PS50109"/>
    </source>
</evidence>
<dbReference type="Gene3D" id="3.30.450.20">
    <property type="entry name" value="PAS domain"/>
    <property type="match status" value="1"/>
</dbReference>
<accession>Q67MV2</accession>
<feature type="region of interest" description="Disordered" evidence="11">
    <location>
        <begin position="391"/>
        <end position="428"/>
    </location>
</feature>
<feature type="transmembrane region" description="Helical" evidence="12">
    <location>
        <begin position="172"/>
        <end position="194"/>
    </location>
</feature>
<dbReference type="InterPro" id="IPR003661">
    <property type="entry name" value="HisK_dim/P_dom"/>
</dbReference>
<keyword evidence="12" id="KW-0472">Membrane</keyword>
<dbReference type="Gene3D" id="1.10.287.130">
    <property type="match status" value="1"/>
</dbReference>
<dbReference type="InterPro" id="IPR050736">
    <property type="entry name" value="Sensor_HK_Regulatory"/>
</dbReference>
<dbReference type="SUPFAM" id="SSF158472">
    <property type="entry name" value="HAMP domain-like"/>
    <property type="match status" value="1"/>
</dbReference>
<keyword evidence="5" id="KW-0597">Phosphoprotein</keyword>
<comment type="catalytic activity">
    <reaction evidence="1">
        <text>ATP + protein L-histidine = ADP + protein N-phospho-L-histidine.</text>
        <dbReference type="EC" id="2.7.13.3"/>
    </reaction>
</comment>
<evidence type="ECO:0000256" key="4">
    <source>
        <dbReference type="ARBA" id="ARBA00022475"/>
    </source>
</evidence>
<dbReference type="AlphaFoldDB" id="Q67MV2"/>
<dbReference type="Gene3D" id="1.10.8.500">
    <property type="entry name" value="HAMP domain in histidine kinase"/>
    <property type="match status" value="1"/>
</dbReference>
<dbReference type="Pfam" id="PF00512">
    <property type="entry name" value="HisKA"/>
    <property type="match status" value="1"/>
</dbReference>
<evidence type="ECO:0000256" key="5">
    <source>
        <dbReference type="ARBA" id="ARBA00022553"/>
    </source>
</evidence>
<dbReference type="InterPro" id="IPR005467">
    <property type="entry name" value="His_kinase_dom"/>
</dbReference>
<organism evidence="15 16">
    <name type="scientific">Symbiobacterium thermophilum (strain DSM 24528 / JCM 14929 / IAM 14863 / T)</name>
    <dbReference type="NCBI Taxonomy" id="292459"/>
    <lineage>
        <taxon>Bacteria</taxon>
        <taxon>Bacillati</taxon>
        <taxon>Bacillota</taxon>
        <taxon>Clostridia</taxon>
        <taxon>Eubacteriales</taxon>
        <taxon>Symbiobacteriaceae</taxon>
        <taxon>Symbiobacterium</taxon>
    </lineage>
</organism>
<reference evidence="15 16" key="1">
    <citation type="journal article" date="2004" name="Nucleic Acids Res.">
        <title>Genome sequence of Symbiobacterium thermophilum, an uncultivable bacterium that depends on microbial commensalism.</title>
        <authorList>
            <person name="Ueda K."/>
            <person name="Yamashita A."/>
            <person name="Ishikawa J."/>
            <person name="Shimada M."/>
            <person name="Watsuji T."/>
            <person name="Morimura K."/>
            <person name="Ikeda H."/>
            <person name="Hattori M."/>
            <person name="Beppu T."/>
        </authorList>
    </citation>
    <scope>NUCLEOTIDE SEQUENCE [LARGE SCALE GENOMIC DNA]</scope>
    <source>
        <strain evidence="16">T / IAM 14863</strain>
    </source>
</reference>
<dbReference type="SMART" id="SM00388">
    <property type="entry name" value="HisKA"/>
    <property type="match status" value="1"/>
</dbReference>
<dbReference type="PANTHER" id="PTHR43711:SF1">
    <property type="entry name" value="HISTIDINE KINASE 1"/>
    <property type="match status" value="1"/>
</dbReference>
<dbReference type="Pfam" id="PF02518">
    <property type="entry name" value="HATPase_c"/>
    <property type="match status" value="1"/>
</dbReference>
<keyword evidence="4" id="KW-1003">Cell membrane</keyword>
<dbReference type="SUPFAM" id="SSF103190">
    <property type="entry name" value="Sensory domain-like"/>
    <property type="match status" value="1"/>
</dbReference>
<evidence type="ECO:0000256" key="2">
    <source>
        <dbReference type="ARBA" id="ARBA00004651"/>
    </source>
</evidence>
<keyword evidence="8 15" id="KW-0418">Kinase</keyword>
<evidence type="ECO:0000256" key="8">
    <source>
        <dbReference type="ARBA" id="ARBA00022777"/>
    </source>
</evidence>
<feature type="domain" description="Histidine kinase" evidence="13">
    <location>
        <begin position="252"/>
        <end position="506"/>
    </location>
</feature>
<dbReference type="EC" id="2.7.13.3" evidence="3"/>
<dbReference type="PROSITE" id="PS50885">
    <property type="entry name" value="HAMP"/>
    <property type="match status" value="1"/>
</dbReference>
<evidence type="ECO:0000259" key="14">
    <source>
        <dbReference type="PROSITE" id="PS50885"/>
    </source>
</evidence>
<keyword evidence="7 12" id="KW-0812">Transmembrane</keyword>
<dbReference type="KEGG" id="sth:STH2006"/>
<dbReference type="PROSITE" id="PS50109">
    <property type="entry name" value="HIS_KIN"/>
    <property type="match status" value="1"/>
</dbReference>
<dbReference type="CDD" id="cd00075">
    <property type="entry name" value="HATPase"/>
    <property type="match status" value="1"/>
</dbReference>
<dbReference type="SUPFAM" id="SSF55874">
    <property type="entry name" value="ATPase domain of HSP90 chaperone/DNA topoisomerase II/histidine kinase"/>
    <property type="match status" value="1"/>
</dbReference>
<dbReference type="CDD" id="cd06225">
    <property type="entry name" value="HAMP"/>
    <property type="match status" value="1"/>
</dbReference>
<dbReference type="HOGENOM" id="CLU_000445_89_6_9"/>
<dbReference type="GO" id="GO:0000155">
    <property type="term" value="F:phosphorelay sensor kinase activity"/>
    <property type="evidence" value="ECO:0007669"/>
    <property type="project" value="InterPro"/>
</dbReference>
<dbReference type="PRINTS" id="PR00344">
    <property type="entry name" value="BCTRLSENSOR"/>
</dbReference>
<dbReference type="GO" id="GO:0005886">
    <property type="term" value="C:plasma membrane"/>
    <property type="evidence" value="ECO:0007669"/>
    <property type="project" value="UniProtKB-SubCell"/>
</dbReference>
<evidence type="ECO:0000256" key="9">
    <source>
        <dbReference type="ARBA" id="ARBA00022989"/>
    </source>
</evidence>
<dbReference type="eggNOG" id="COG3850">
    <property type="taxonomic scope" value="Bacteria"/>
</dbReference>
<dbReference type="InterPro" id="IPR036890">
    <property type="entry name" value="HATPase_C_sf"/>
</dbReference>
<dbReference type="InterPro" id="IPR036097">
    <property type="entry name" value="HisK_dim/P_sf"/>
</dbReference>
<dbReference type="STRING" id="292459.STH2006"/>